<evidence type="ECO:0000313" key="3">
    <source>
        <dbReference type="EMBL" id="MBB5730621.1"/>
    </source>
</evidence>
<accession>A0A7W9F2S3</accession>
<dbReference type="AlphaFoldDB" id="A0A7W9F2S3"/>
<dbReference type="InterPro" id="IPR055101">
    <property type="entry name" value="AIPR_N"/>
</dbReference>
<organism evidence="3 4">
    <name type="scientific">Sphingomonas prati</name>
    <dbReference type="NCBI Taxonomy" id="1843237"/>
    <lineage>
        <taxon>Bacteria</taxon>
        <taxon>Pseudomonadati</taxon>
        <taxon>Pseudomonadota</taxon>
        <taxon>Alphaproteobacteria</taxon>
        <taxon>Sphingomonadales</taxon>
        <taxon>Sphingomonadaceae</taxon>
        <taxon>Sphingomonas</taxon>
    </lineage>
</organism>
<feature type="domain" description="Abortive infection phage resistance protein N-terminal" evidence="2">
    <location>
        <begin position="36"/>
        <end position="185"/>
    </location>
</feature>
<dbReference type="Proteomes" id="UP000546701">
    <property type="component" value="Unassembled WGS sequence"/>
</dbReference>
<evidence type="ECO:0008006" key="5">
    <source>
        <dbReference type="Google" id="ProtNLM"/>
    </source>
</evidence>
<protein>
    <recommendedName>
        <fullName evidence="5">Abortive phage infection protein</fullName>
    </recommendedName>
</protein>
<gene>
    <name evidence="3" type="ORF">FHS99_003124</name>
</gene>
<feature type="domain" description="Abortive phage infection protein C-terminal" evidence="1">
    <location>
        <begin position="244"/>
        <end position="561"/>
    </location>
</feature>
<comment type="caution">
    <text evidence="3">The sequence shown here is derived from an EMBL/GenBank/DDBJ whole genome shotgun (WGS) entry which is preliminary data.</text>
</comment>
<evidence type="ECO:0000313" key="4">
    <source>
        <dbReference type="Proteomes" id="UP000546701"/>
    </source>
</evidence>
<dbReference type="Pfam" id="PF22879">
    <property type="entry name" value="AIPR_N"/>
    <property type="match status" value="1"/>
</dbReference>
<dbReference type="InterPro" id="IPR018891">
    <property type="entry name" value="AIPR_C"/>
</dbReference>
<dbReference type="RefSeq" id="WP_157176886.1">
    <property type="nucleotide sequence ID" value="NZ_BMJP01000005.1"/>
</dbReference>
<evidence type="ECO:0000259" key="1">
    <source>
        <dbReference type="Pfam" id="PF10592"/>
    </source>
</evidence>
<dbReference type="EMBL" id="JACIJR010000007">
    <property type="protein sequence ID" value="MBB5730621.1"/>
    <property type="molecule type" value="Genomic_DNA"/>
</dbReference>
<proteinExistence type="predicted"/>
<evidence type="ECO:0000259" key="2">
    <source>
        <dbReference type="Pfam" id="PF22879"/>
    </source>
</evidence>
<dbReference type="OrthoDB" id="9806213at2"/>
<name>A0A7W9F2S3_9SPHN</name>
<sequence length="596" mass="66366">MNLEEFLAQTQRRVQADLAERMQDAAAPYPHEELIFSEIVLQHMADVGMIDDPKICQFSGRVGNAVLRLVGYAVSEDLDTLDLFVSLYDGRNVVTSVPDADVMQAAGHCLQFLKSCVEGKLVTKLDETNDAFEIASVIEACYDDLDRIRIFVLTDLQSKAKAFKPRDVKGKTISLEVMDIERLHRHWSEGKPRDELVINFEEVSGDALPCVFVPGQLAGYDYALTAIPAATLYYLYEKFGPQLLEANVRSFLSATGKVNRGIRDTLRQAPEHFMAFNNGIVMVADEARIGRATDGSIGLTGLKGMQIVNGGQTTASIYFSKKKNPDVDISRVRVPAKIIILQSSDPAAEEQMIADISRFANSQNSVKQSDLSANKPFHVQLEKLANTTFCPDGVGRWFYERAAGSYNVLFAREGTTPAKLRMLKEAVPAARKISKTDLAKYLNAWDQRPDTVSQGSQKNFNRFMEDLSEGATGVPEPLTVGWFKNAIAKAIIFKEAHRISRAKHFVQAQANIATYLVSLLANRSDGRLDLDRVWNRQGISPQLQAQLVTWAREVETVLRSNSGARMISEQAKRPECWDAVRKHKFSVLSTDIPEIV</sequence>
<dbReference type="Pfam" id="PF10592">
    <property type="entry name" value="AIPR"/>
    <property type="match status" value="1"/>
</dbReference>
<keyword evidence="4" id="KW-1185">Reference proteome</keyword>
<reference evidence="3 4" key="1">
    <citation type="submission" date="2020-08" db="EMBL/GenBank/DDBJ databases">
        <title>Genomic Encyclopedia of Type Strains, Phase IV (KMG-IV): sequencing the most valuable type-strain genomes for metagenomic binning, comparative biology and taxonomic classification.</title>
        <authorList>
            <person name="Goeker M."/>
        </authorList>
    </citation>
    <scope>NUCLEOTIDE SEQUENCE [LARGE SCALE GENOMIC DNA]</scope>
    <source>
        <strain evidence="3 4">DSM 103336</strain>
    </source>
</reference>